<evidence type="ECO:0000313" key="2">
    <source>
        <dbReference type="EMBL" id="KAJ1362186.1"/>
    </source>
</evidence>
<feature type="compositionally biased region" description="Polar residues" evidence="1">
    <location>
        <begin position="70"/>
        <end position="81"/>
    </location>
</feature>
<feature type="region of interest" description="Disordered" evidence="1">
    <location>
        <begin position="63"/>
        <end position="88"/>
    </location>
</feature>
<organism evidence="2 3">
    <name type="scientific">Parelaphostrongylus tenuis</name>
    <name type="common">Meningeal worm</name>
    <dbReference type="NCBI Taxonomy" id="148309"/>
    <lineage>
        <taxon>Eukaryota</taxon>
        <taxon>Metazoa</taxon>
        <taxon>Ecdysozoa</taxon>
        <taxon>Nematoda</taxon>
        <taxon>Chromadorea</taxon>
        <taxon>Rhabditida</taxon>
        <taxon>Rhabditina</taxon>
        <taxon>Rhabditomorpha</taxon>
        <taxon>Strongyloidea</taxon>
        <taxon>Metastrongylidae</taxon>
        <taxon>Parelaphostrongylus</taxon>
    </lineage>
</organism>
<evidence type="ECO:0000313" key="3">
    <source>
        <dbReference type="Proteomes" id="UP001196413"/>
    </source>
</evidence>
<accession>A0AAD5QWB6</accession>
<name>A0AAD5QWB6_PARTN</name>
<evidence type="ECO:0000256" key="1">
    <source>
        <dbReference type="SAM" id="MobiDB-lite"/>
    </source>
</evidence>
<protein>
    <submittedName>
        <fullName evidence="2">Uncharacterized protein</fullName>
    </submittedName>
</protein>
<dbReference type="AlphaFoldDB" id="A0AAD5QWB6"/>
<dbReference type="Proteomes" id="UP001196413">
    <property type="component" value="Unassembled WGS sequence"/>
</dbReference>
<reference evidence="2" key="1">
    <citation type="submission" date="2021-06" db="EMBL/GenBank/DDBJ databases">
        <title>Parelaphostrongylus tenuis whole genome reference sequence.</title>
        <authorList>
            <person name="Garwood T.J."/>
            <person name="Larsen P.A."/>
            <person name="Fountain-Jones N.M."/>
            <person name="Garbe J.R."/>
            <person name="Macchietto M.G."/>
            <person name="Kania S.A."/>
            <person name="Gerhold R.W."/>
            <person name="Richards J.E."/>
            <person name="Wolf T.M."/>
        </authorList>
    </citation>
    <scope>NUCLEOTIDE SEQUENCE</scope>
    <source>
        <strain evidence="2">MNPRO001-30</strain>
        <tissue evidence="2">Meninges</tissue>
    </source>
</reference>
<sequence length="102" mass="11644">MTIPQSPRTCQEILSTRRKFLEIYVVKRYKSLPKHWGTAIQTRTVREKDFVLQTTSTREQNSLKFHESTGNRSASLLSNKASDPVETEAAEARLAKSSLFNT</sequence>
<comment type="caution">
    <text evidence="2">The sequence shown here is derived from an EMBL/GenBank/DDBJ whole genome shotgun (WGS) entry which is preliminary data.</text>
</comment>
<keyword evidence="3" id="KW-1185">Reference proteome</keyword>
<proteinExistence type="predicted"/>
<gene>
    <name evidence="2" type="ORF">KIN20_021624</name>
</gene>
<dbReference type="EMBL" id="JAHQIW010004390">
    <property type="protein sequence ID" value="KAJ1362186.1"/>
    <property type="molecule type" value="Genomic_DNA"/>
</dbReference>